<accession>A0A6N3AUA1</accession>
<dbReference type="InterPro" id="IPR012674">
    <property type="entry name" value="Calycin"/>
</dbReference>
<dbReference type="EMBL" id="CACRUO010000026">
    <property type="protein sequence ID" value="VYT93196.1"/>
    <property type="molecule type" value="Genomic_DNA"/>
</dbReference>
<protein>
    <submittedName>
        <fullName evidence="1">Putative beta-barrel protein YwiB</fullName>
    </submittedName>
</protein>
<dbReference type="Pfam" id="PF09148">
    <property type="entry name" value="DUF1934"/>
    <property type="match status" value="1"/>
</dbReference>
<organism evidence="1">
    <name type="scientific">Staphylococcus simulans</name>
    <dbReference type="NCBI Taxonomy" id="1286"/>
    <lineage>
        <taxon>Bacteria</taxon>
        <taxon>Bacillati</taxon>
        <taxon>Bacillota</taxon>
        <taxon>Bacilli</taxon>
        <taxon>Bacillales</taxon>
        <taxon>Staphylococcaceae</taxon>
        <taxon>Staphylococcus</taxon>
    </lineage>
</organism>
<dbReference type="InterPro" id="IPR015231">
    <property type="entry name" value="DUF1934"/>
</dbReference>
<dbReference type="SUPFAM" id="SSF50814">
    <property type="entry name" value="Lipocalins"/>
    <property type="match status" value="1"/>
</dbReference>
<dbReference type="GeneID" id="77332489"/>
<sequence length="138" mass="16660">MNQNIRIQTLQTIERDDEFDEFEFETDGTWQEKRNAEFIRYDEQVEDLTVHITLKIQEDEVRLMRSGNIKQNLHFVEGKDTVSLYEIPTGKIPLTIRTLSIHHYVQPDQSKLKIRYELFQNKEKMGTYLYQITYKELK</sequence>
<dbReference type="AlphaFoldDB" id="A0A6N3AUA1"/>
<evidence type="ECO:0000313" key="1">
    <source>
        <dbReference type="EMBL" id="VYT93196.1"/>
    </source>
</evidence>
<proteinExistence type="predicted"/>
<name>A0A6N3AUA1_STASI</name>
<dbReference type="Gene3D" id="2.40.128.20">
    <property type="match status" value="1"/>
</dbReference>
<reference evidence="1" key="1">
    <citation type="submission" date="2019-11" db="EMBL/GenBank/DDBJ databases">
        <authorList>
            <person name="Feng L."/>
        </authorList>
    </citation>
    <scope>NUCLEOTIDE SEQUENCE</scope>
    <source>
        <strain evidence="1">SsimulansLFYP27</strain>
    </source>
</reference>
<gene>
    <name evidence="1" type="primary">ywiB</name>
    <name evidence="1" type="ORF">SSLFYP27_01001</name>
</gene>
<dbReference type="RefSeq" id="WP_023015464.1">
    <property type="nucleotide sequence ID" value="NZ_CACRUO010000026.1"/>
</dbReference>